<dbReference type="InterPro" id="IPR041725">
    <property type="entry name" value="L-asparaginase_I"/>
</dbReference>
<dbReference type="PANTHER" id="PTHR11707">
    <property type="entry name" value="L-ASPARAGINASE"/>
    <property type="match status" value="1"/>
</dbReference>
<sequence length="351" mass="38992">MNTKLLCPMSALPSSPSKSIAIIYTGGTIGMSKTQSNTFHIDHDIVKNSLESNPIFHHAQMPPFMLFNLETPLISYQMDPGSWMMIGNAIFEIYEHFRGFVIIHGTDTLAYTASALSFMFKNLQKHIVFTGSQLPLSNVYSDAYFNLAGSILVASQLQIPEVTVFFSNKLYRANRVQKYSAWSLDAFDSAQMQPLAEFGTSLSFRRDLVRNFKEEEYGNGDFSVDPVSSKVGMVYLVPGIKVEMLDSYNTYKGLILQVFGAGNGGDAQVCKKLKQLHDGGCVIGLVSQTHTSMISVGAYEASNQLREAGCISGRGMTPEAAFTKLCWLMQRDLDQREIEELFQQSLRGEQG</sequence>
<dbReference type="PRINTS" id="PR00139">
    <property type="entry name" value="ASNGLNASE"/>
</dbReference>
<keyword evidence="10" id="KW-1185">Reference proteome</keyword>
<dbReference type="EC" id="3.5.1.1" evidence="1"/>
<proteinExistence type="predicted"/>
<dbReference type="InterPro" id="IPR037152">
    <property type="entry name" value="L-asparaginase_N_sf"/>
</dbReference>
<dbReference type="SMART" id="SM00870">
    <property type="entry name" value="Asparaginase"/>
    <property type="match status" value="1"/>
</dbReference>
<evidence type="ECO:0000256" key="5">
    <source>
        <dbReference type="PROSITE-ProRule" id="PRU10100"/>
    </source>
</evidence>
<evidence type="ECO:0000256" key="1">
    <source>
        <dbReference type="ARBA" id="ARBA00012920"/>
    </source>
</evidence>
<gene>
    <name evidence="8" type="ORF">SS50377_17563</name>
    <name evidence="9" type="ORF">SS50377_28110</name>
</gene>
<dbReference type="PANTHER" id="PTHR11707:SF28">
    <property type="entry name" value="60 KDA LYSOPHOSPHOLIPASE"/>
    <property type="match status" value="1"/>
</dbReference>
<organism evidence="8">
    <name type="scientific">Spironucleus salmonicida</name>
    <dbReference type="NCBI Taxonomy" id="348837"/>
    <lineage>
        <taxon>Eukaryota</taxon>
        <taxon>Metamonada</taxon>
        <taxon>Diplomonadida</taxon>
        <taxon>Hexamitidae</taxon>
        <taxon>Hexamitinae</taxon>
        <taxon>Spironucleus</taxon>
    </lineage>
</organism>
<evidence type="ECO:0000313" key="10">
    <source>
        <dbReference type="Proteomes" id="UP000018208"/>
    </source>
</evidence>
<dbReference type="GO" id="GO:0004067">
    <property type="term" value="F:asparaginase activity"/>
    <property type="evidence" value="ECO:0007669"/>
    <property type="project" value="UniProtKB-UniRule"/>
</dbReference>
<dbReference type="Pfam" id="PF00710">
    <property type="entry name" value="Asparaginase"/>
    <property type="match status" value="1"/>
</dbReference>
<dbReference type="EMBL" id="AUWU02000008">
    <property type="protein sequence ID" value="KAH0570135.1"/>
    <property type="molecule type" value="Genomic_DNA"/>
</dbReference>
<dbReference type="InterPro" id="IPR027474">
    <property type="entry name" value="L-asparaginase_N"/>
</dbReference>
<dbReference type="CDD" id="cd08963">
    <property type="entry name" value="L-asparaginase_I"/>
    <property type="match status" value="1"/>
</dbReference>
<feature type="active site" evidence="4">
    <location>
        <position position="28"/>
    </location>
</feature>
<dbReference type="PROSITE" id="PS00144">
    <property type="entry name" value="ASN_GLN_ASE_1"/>
    <property type="match status" value="1"/>
</dbReference>
<dbReference type="Gene3D" id="3.40.50.40">
    <property type="match status" value="1"/>
</dbReference>
<reference evidence="9" key="2">
    <citation type="submission" date="2020-12" db="EMBL/GenBank/DDBJ databases">
        <title>New Spironucleus salmonicida genome in near-complete chromosomes.</title>
        <authorList>
            <person name="Xu F."/>
            <person name="Kurt Z."/>
            <person name="Jimenez-Gonzalez A."/>
            <person name="Astvaldsson A."/>
            <person name="Andersson J.O."/>
            <person name="Svard S.G."/>
        </authorList>
    </citation>
    <scope>NUCLEOTIDE SEQUENCE</scope>
    <source>
        <strain evidence="9">ATCC 50377</strain>
    </source>
</reference>
<protein>
    <recommendedName>
        <fullName evidence="1">asparaginase</fullName>
        <ecNumber evidence="1">3.5.1.1</ecNumber>
    </recommendedName>
</protein>
<accession>V6LPW2</accession>
<dbReference type="OrthoDB" id="427002at2759"/>
<evidence type="ECO:0000259" key="6">
    <source>
        <dbReference type="Pfam" id="PF00710"/>
    </source>
</evidence>
<dbReference type="InterPro" id="IPR020827">
    <property type="entry name" value="Asparaginase/glutaminase_AS1"/>
</dbReference>
<dbReference type="PROSITE" id="PS00917">
    <property type="entry name" value="ASN_GLN_ASE_2"/>
    <property type="match status" value="1"/>
</dbReference>
<dbReference type="SFLD" id="SFLDS00057">
    <property type="entry name" value="Glutaminase/Asparaginase"/>
    <property type="match status" value="1"/>
</dbReference>
<evidence type="ECO:0000313" key="9">
    <source>
        <dbReference type="EMBL" id="KAH0570135.1"/>
    </source>
</evidence>
<dbReference type="VEuPathDB" id="GiardiaDB:SS50377_28110"/>
<dbReference type="InterPro" id="IPR040919">
    <property type="entry name" value="Asparaginase_C"/>
</dbReference>
<dbReference type="SUPFAM" id="SSF53774">
    <property type="entry name" value="Glutaminase/Asparaginase"/>
    <property type="match status" value="1"/>
</dbReference>
<name>V6LPW2_9EUKA</name>
<feature type="active site" description="O-isoaspartyl threonine intermediate" evidence="2">
    <location>
        <position position="28"/>
    </location>
</feature>
<feature type="domain" description="Asparaginase/glutaminase C-terminal" evidence="7">
    <location>
        <begin position="230"/>
        <end position="342"/>
    </location>
</feature>
<feature type="binding site" evidence="3">
    <location>
        <begin position="106"/>
        <end position="107"/>
    </location>
    <ligand>
        <name>substrate</name>
    </ligand>
</feature>
<evidence type="ECO:0000256" key="4">
    <source>
        <dbReference type="PROSITE-ProRule" id="PRU10099"/>
    </source>
</evidence>
<reference evidence="8 9" key="1">
    <citation type="journal article" date="2014" name="PLoS Genet.">
        <title>The Genome of Spironucleus salmonicida Highlights a Fish Pathogen Adapted to Fluctuating Environments.</title>
        <authorList>
            <person name="Xu F."/>
            <person name="Jerlstrom-Hultqvist J."/>
            <person name="Einarsson E."/>
            <person name="Astvaldsson A."/>
            <person name="Svard S.G."/>
            <person name="Andersson J.O."/>
        </authorList>
    </citation>
    <scope>NUCLEOTIDE SEQUENCE</scope>
    <source>
        <strain evidence="9">ATCC 50377</strain>
    </source>
</reference>
<dbReference type="InterPro" id="IPR027475">
    <property type="entry name" value="Asparaginase/glutaminase_AS2"/>
</dbReference>
<evidence type="ECO:0000313" key="8">
    <source>
        <dbReference type="EMBL" id="EST42794.1"/>
    </source>
</evidence>
<dbReference type="Proteomes" id="UP000018208">
    <property type="component" value="Unassembled WGS sequence"/>
</dbReference>
<dbReference type="InterPro" id="IPR027473">
    <property type="entry name" value="L-asparaginase_C"/>
</dbReference>
<feature type="active site" evidence="5">
    <location>
        <position position="106"/>
    </location>
</feature>
<feature type="binding site" evidence="3">
    <location>
        <position position="82"/>
    </location>
    <ligand>
        <name>substrate</name>
    </ligand>
</feature>
<dbReference type="InterPro" id="IPR036152">
    <property type="entry name" value="Asp/glu_Ase-like_sf"/>
</dbReference>
<dbReference type="InterPro" id="IPR006034">
    <property type="entry name" value="Asparaginase/glutaminase-like"/>
</dbReference>
<dbReference type="Pfam" id="PF17763">
    <property type="entry name" value="Asparaginase_C"/>
    <property type="match status" value="1"/>
</dbReference>
<evidence type="ECO:0000256" key="2">
    <source>
        <dbReference type="PIRSR" id="PIRSR001220-1"/>
    </source>
</evidence>
<dbReference type="GO" id="GO:0006528">
    <property type="term" value="P:asparagine metabolic process"/>
    <property type="evidence" value="ECO:0007669"/>
    <property type="project" value="UniProtKB-ARBA"/>
</dbReference>
<feature type="domain" description="L-asparaginase N-terminal" evidence="6">
    <location>
        <begin position="20"/>
        <end position="208"/>
    </location>
</feature>
<dbReference type="Gene3D" id="3.40.50.1170">
    <property type="entry name" value="L-asparaginase, N-terminal domain"/>
    <property type="match status" value="1"/>
</dbReference>
<dbReference type="PIRSF" id="PIRSF500176">
    <property type="entry name" value="L_ASNase"/>
    <property type="match status" value="1"/>
</dbReference>
<evidence type="ECO:0000259" key="7">
    <source>
        <dbReference type="Pfam" id="PF17763"/>
    </source>
</evidence>
<dbReference type="EMBL" id="KI546154">
    <property type="protein sequence ID" value="EST42794.1"/>
    <property type="molecule type" value="Genomic_DNA"/>
</dbReference>
<dbReference type="PROSITE" id="PS51732">
    <property type="entry name" value="ASN_GLN_ASE_3"/>
    <property type="match status" value="1"/>
</dbReference>
<evidence type="ECO:0000256" key="3">
    <source>
        <dbReference type="PIRSR" id="PIRSR001220-2"/>
    </source>
</evidence>
<dbReference type="AlphaFoldDB" id="V6LPW2"/>
<dbReference type="PIRSF" id="PIRSF001220">
    <property type="entry name" value="L-ASNase_gatD"/>
    <property type="match status" value="1"/>
</dbReference>